<evidence type="ECO:0000313" key="2">
    <source>
        <dbReference type="EMBL" id="AMK75610.1"/>
    </source>
</evidence>
<keyword evidence="3" id="KW-1185">Reference proteome</keyword>
<sequence length="287" mass="32969">MDAIMPYFGILLYILLATSAATLILFILAIVFQKHPLARRIDSLGKLIGAVTSLGGLMISLINISTPPVPDDEGASTIKAFYIAIQRRKFNEAYNLIHDACIDEIKKNNPIFDQKHFMADYATTAEYRNFKITRVNSLEDNKILNYALSFDVKDMLPRSRIYQLRNATLKDWVAAGIINKESLFSFILEDIKEYYDIPQDAEPIIREYLSKRRFETLLGPEVLPQLQRNIQSIELKKRVETPPLYPVWRHFLLHLQLLEDNGQWKIRQGIEDPTAIAEYLLSAPPSD</sequence>
<feature type="transmembrane region" description="Helical" evidence="1">
    <location>
        <begin position="44"/>
        <end position="62"/>
    </location>
</feature>
<keyword evidence="1" id="KW-0812">Transmembrane</keyword>
<protein>
    <submittedName>
        <fullName evidence="2">Uncharacterized protein</fullName>
    </submittedName>
</protein>
<proteinExistence type="predicted"/>
<accession>A0A140E5D6</accession>
<gene>
    <name evidence="2" type="ORF">JT25_003765</name>
</gene>
<dbReference type="AlphaFoldDB" id="A0A140E5D6"/>
<name>A0A140E5D6_9GAMM</name>
<dbReference type="EMBL" id="CP014476">
    <property type="protein sequence ID" value="AMK75610.1"/>
    <property type="molecule type" value="Genomic_DNA"/>
</dbReference>
<dbReference type="RefSeq" id="WP_036273330.1">
    <property type="nucleotide sequence ID" value="NZ_CP014476.1"/>
</dbReference>
<evidence type="ECO:0000313" key="3">
    <source>
        <dbReference type="Proteomes" id="UP000030512"/>
    </source>
</evidence>
<dbReference type="Proteomes" id="UP000030512">
    <property type="component" value="Chromosome"/>
</dbReference>
<reference evidence="2 3" key="1">
    <citation type="journal article" date="2015" name="Environ. Microbiol.">
        <title>Methane oxidation coupled to nitrate reduction under hypoxia by the Gammaproteobacterium Methylomonas denitrificans, sp. nov. type strain FJG1.</title>
        <authorList>
            <person name="Kits K.D."/>
            <person name="Klotz M.G."/>
            <person name="Stein L.Y."/>
        </authorList>
    </citation>
    <scope>NUCLEOTIDE SEQUENCE [LARGE SCALE GENOMIC DNA]</scope>
    <source>
        <strain evidence="2 3">FJG1</strain>
    </source>
</reference>
<organism evidence="2 3">
    <name type="scientific">Methylomonas denitrificans</name>
    <dbReference type="NCBI Taxonomy" id="1538553"/>
    <lineage>
        <taxon>Bacteria</taxon>
        <taxon>Pseudomonadati</taxon>
        <taxon>Pseudomonadota</taxon>
        <taxon>Gammaproteobacteria</taxon>
        <taxon>Methylococcales</taxon>
        <taxon>Methylococcaceae</taxon>
        <taxon>Methylomonas</taxon>
    </lineage>
</organism>
<feature type="transmembrane region" description="Helical" evidence="1">
    <location>
        <begin position="6"/>
        <end position="32"/>
    </location>
</feature>
<keyword evidence="1" id="KW-1133">Transmembrane helix</keyword>
<dbReference type="KEGG" id="mdn:JT25_003765"/>
<keyword evidence="1" id="KW-0472">Membrane</keyword>
<evidence type="ECO:0000256" key="1">
    <source>
        <dbReference type="SAM" id="Phobius"/>
    </source>
</evidence>